<evidence type="ECO:0000256" key="9">
    <source>
        <dbReference type="PIRSR" id="PIRSR001084-1"/>
    </source>
</evidence>
<dbReference type="PANTHER" id="PTHR36447:SF2">
    <property type="entry name" value="BETA-GALACTOSIDASE YESZ"/>
    <property type="match status" value="1"/>
</dbReference>
<dbReference type="PANTHER" id="PTHR36447">
    <property type="entry name" value="BETA-GALACTOSIDASE GANA"/>
    <property type="match status" value="1"/>
</dbReference>
<evidence type="ECO:0000256" key="10">
    <source>
        <dbReference type="PIRSR" id="PIRSR001084-2"/>
    </source>
</evidence>
<dbReference type="EC" id="3.2.1.23" evidence="3 8"/>
<dbReference type="EMBL" id="WPHM01000007">
    <property type="protein sequence ID" value="MUZ58646.1"/>
    <property type="molecule type" value="Genomic_DNA"/>
</dbReference>
<organism evidence="13 14">
    <name type="scientific">Agrobacterium vitis</name>
    <name type="common">Rhizobium vitis</name>
    <dbReference type="NCBI Taxonomy" id="373"/>
    <lineage>
        <taxon>Bacteria</taxon>
        <taxon>Pseudomonadati</taxon>
        <taxon>Pseudomonadota</taxon>
        <taxon>Alphaproteobacteria</taxon>
        <taxon>Hyphomicrobiales</taxon>
        <taxon>Rhizobiaceae</taxon>
        <taxon>Rhizobium/Agrobacterium group</taxon>
        <taxon>Agrobacterium</taxon>
    </lineage>
</organism>
<dbReference type="PIRSF" id="PIRSF001084">
    <property type="entry name" value="B-galactosidase"/>
    <property type="match status" value="1"/>
</dbReference>
<dbReference type="InterPro" id="IPR013529">
    <property type="entry name" value="Glyco_hydro_42_N"/>
</dbReference>
<dbReference type="SUPFAM" id="SSF51011">
    <property type="entry name" value="Glycosyl hydrolase domain"/>
    <property type="match status" value="1"/>
</dbReference>
<dbReference type="InterPro" id="IPR013738">
    <property type="entry name" value="Beta_galactosidase_Trimer"/>
</dbReference>
<sequence length="656" mass="74524">MKLGVCYYPEHWPESWCSRDAARMVELGISCARIGEFAWSRIEPERGKFDFEWLDRAVECLHSAGLRIVMGTPTAAPPKWLVDEYPSVLPHGADGKSRRFGSRRHCRFSSRDWLRESRRIVEIVAHRYGNHPGIVGWQTDNEYGCHGTTLSWGLEDRDAFREWLAKRYATIEALNTAWANVFWSQEVTDFDQVELTNLTVAEANPAARLDFWEFSSSQVASYNRAQCDLIRRHSPGRWITHNFMGFANDFDHWKVADDLDFVAWDSYPIESLSCVPFFTGDEKLRFAETSHPDIASFHHDLYRALGRGRFWIMEQQPGPVNWADWNPVPKPGMVRLWTWEAFAHGADVVSYFRWRQADFAQEQHHTGLNLPHAHELSPGGHEVQQVSRDLQNLDADLETVQAPVTIVHDFASYWALQIQPQGDDYRFEEIMFRWYEAVRRLGIDVDFVRPGADLKGYKLVLAPALVQVDADAIRAFESADGLVLYGPRCGSRCEQFKIPANLPPGPLGDLTGVCVIQVASLRPGLEFAVSGSVNGKAICWREYVETSAETLASFANGGLALTAKHNHHYLACWPDADLLNEVIAMLATKAGLHTTDLPDFIRLRRRGDVVFAFNYGTENWNLPDSAQLLFGERTLRPQDFAAFSYADPATPSLTRQ</sequence>
<dbReference type="Pfam" id="PF02449">
    <property type="entry name" value="Glyco_hydro_42"/>
    <property type="match status" value="1"/>
</dbReference>
<proteinExistence type="inferred from homology"/>
<dbReference type="GO" id="GO:0005975">
    <property type="term" value="P:carbohydrate metabolic process"/>
    <property type="evidence" value="ECO:0007669"/>
    <property type="project" value="InterPro"/>
</dbReference>
<keyword evidence="6" id="KW-0862">Zinc</keyword>
<keyword evidence="4" id="KW-0479">Metal-binding</keyword>
<feature type="domain" description="Beta-galactosidase trimerisation" evidence="12">
    <location>
        <begin position="402"/>
        <end position="592"/>
    </location>
</feature>
<comment type="catalytic activity">
    <reaction evidence="1 8">
        <text>Hydrolysis of terminal non-reducing beta-D-galactose residues in beta-D-galactosides.</text>
        <dbReference type="EC" id="3.2.1.23"/>
    </reaction>
</comment>
<feature type="binding site" evidence="10">
    <location>
        <position position="322"/>
    </location>
    <ligand>
        <name>substrate</name>
    </ligand>
</feature>
<dbReference type="SUPFAM" id="SSF51445">
    <property type="entry name" value="(Trans)glycosidases"/>
    <property type="match status" value="1"/>
</dbReference>
<evidence type="ECO:0000259" key="12">
    <source>
        <dbReference type="Pfam" id="PF08532"/>
    </source>
</evidence>
<dbReference type="InterPro" id="IPR029062">
    <property type="entry name" value="Class_I_gatase-like"/>
</dbReference>
<feature type="active site" description="Proton donor" evidence="9">
    <location>
        <position position="142"/>
    </location>
</feature>
<feature type="domain" description="Glycoside hydrolase family 42 N-terminal" evidence="11">
    <location>
        <begin position="6"/>
        <end position="392"/>
    </location>
</feature>
<dbReference type="GO" id="GO:0009341">
    <property type="term" value="C:beta-galactosidase complex"/>
    <property type="evidence" value="ECO:0007669"/>
    <property type="project" value="InterPro"/>
</dbReference>
<comment type="similarity">
    <text evidence="2 8">Belongs to the glycosyl hydrolase 42 family.</text>
</comment>
<evidence type="ECO:0000259" key="11">
    <source>
        <dbReference type="Pfam" id="PF02449"/>
    </source>
</evidence>
<evidence type="ECO:0000256" key="5">
    <source>
        <dbReference type="ARBA" id="ARBA00022801"/>
    </source>
</evidence>
<keyword evidence="7 8" id="KW-0326">Glycosidase</keyword>
<name>A0AAE4WCS4_AGRVI</name>
<dbReference type="GO" id="GO:0046872">
    <property type="term" value="F:metal ion binding"/>
    <property type="evidence" value="ECO:0007669"/>
    <property type="project" value="UniProtKB-KW"/>
</dbReference>
<evidence type="ECO:0000313" key="14">
    <source>
        <dbReference type="Proteomes" id="UP000436692"/>
    </source>
</evidence>
<gene>
    <name evidence="13" type="ORF">GOZ95_14415</name>
</gene>
<feature type="active site" description="Nucleophile" evidence="9">
    <location>
        <position position="314"/>
    </location>
</feature>
<dbReference type="Pfam" id="PF08532">
    <property type="entry name" value="Glyco_hydro_42M"/>
    <property type="match status" value="1"/>
</dbReference>
<evidence type="ECO:0000256" key="2">
    <source>
        <dbReference type="ARBA" id="ARBA00005940"/>
    </source>
</evidence>
<evidence type="ECO:0000256" key="3">
    <source>
        <dbReference type="ARBA" id="ARBA00012756"/>
    </source>
</evidence>
<evidence type="ECO:0000256" key="4">
    <source>
        <dbReference type="ARBA" id="ARBA00022723"/>
    </source>
</evidence>
<feature type="binding site" evidence="10">
    <location>
        <position position="141"/>
    </location>
    <ligand>
        <name>substrate</name>
    </ligand>
</feature>
<dbReference type="SUPFAM" id="SSF52317">
    <property type="entry name" value="Class I glutamine amidotransferase-like"/>
    <property type="match status" value="1"/>
</dbReference>
<evidence type="ECO:0000256" key="8">
    <source>
        <dbReference type="PIRNR" id="PIRNR001084"/>
    </source>
</evidence>
<evidence type="ECO:0000313" key="13">
    <source>
        <dbReference type="EMBL" id="MUZ58646.1"/>
    </source>
</evidence>
<evidence type="ECO:0000256" key="1">
    <source>
        <dbReference type="ARBA" id="ARBA00001412"/>
    </source>
</evidence>
<protein>
    <recommendedName>
        <fullName evidence="3 8">Beta-galactosidase</fullName>
        <shortName evidence="8">Beta-gal</shortName>
        <ecNumber evidence="3 8">3.2.1.23</ecNumber>
    </recommendedName>
</protein>
<dbReference type="AlphaFoldDB" id="A0AAE4WCS4"/>
<dbReference type="InterPro" id="IPR003476">
    <property type="entry name" value="Glyco_hydro_42"/>
</dbReference>
<dbReference type="Gene3D" id="3.20.20.80">
    <property type="entry name" value="Glycosidases"/>
    <property type="match status" value="1"/>
</dbReference>
<dbReference type="InterPro" id="IPR017853">
    <property type="entry name" value="GH"/>
</dbReference>
<evidence type="ECO:0000256" key="6">
    <source>
        <dbReference type="ARBA" id="ARBA00022833"/>
    </source>
</evidence>
<evidence type="ECO:0000256" key="7">
    <source>
        <dbReference type="ARBA" id="ARBA00023295"/>
    </source>
</evidence>
<dbReference type="CDD" id="cd03143">
    <property type="entry name" value="A4_beta-galactosidase_middle_domain"/>
    <property type="match status" value="1"/>
</dbReference>
<dbReference type="InterPro" id="IPR013780">
    <property type="entry name" value="Glyco_hydro_b"/>
</dbReference>
<reference evidence="13 14" key="1">
    <citation type="submission" date="2019-12" db="EMBL/GenBank/DDBJ databases">
        <title>Whole-genome sequencing of Allorhizobium vitis.</title>
        <authorList>
            <person name="Gan H.M."/>
            <person name="Szegedi E."/>
            <person name="Burr T."/>
            <person name="Savka M.A."/>
        </authorList>
    </citation>
    <scope>NUCLEOTIDE SEQUENCE [LARGE SCALE GENOMIC DNA]</scope>
    <source>
        <strain evidence="13 14">CG989</strain>
    </source>
</reference>
<dbReference type="Proteomes" id="UP000436692">
    <property type="component" value="Unassembled WGS sequence"/>
</dbReference>
<comment type="caution">
    <text evidence="13">The sequence shown here is derived from an EMBL/GenBank/DDBJ whole genome shotgun (WGS) entry which is preliminary data.</text>
</comment>
<accession>A0AAE4WCS4</accession>
<dbReference type="Gene3D" id="2.60.40.1180">
    <property type="entry name" value="Golgi alpha-mannosidase II"/>
    <property type="match status" value="1"/>
</dbReference>
<feature type="binding site" evidence="10">
    <location>
        <position position="103"/>
    </location>
    <ligand>
        <name>substrate</name>
    </ligand>
</feature>
<dbReference type="Gene3D" id="3.40.50.880">
    <property type="match status" value="1"/>
</dbReference>
<dbReference type="RefSeq" id="WP_156549981.1">
    <property type="nucleotide sequence ID" value="NZ_JABAEJ010000012.1"/>
</dbReference>
<dbReference type="GO" id="GO:0004565">
    <property type="term" value="F:beta-galactosidase activity"/>
    <property type="evidence" value="ECO:0007669"/>
    <property type="project" value="UniProtKB-EC"/>
</dbReference>
<keyword evidence="5 8" id="KW-0378">Hydrolase</keyword>